<feature type="domain" description="SWIM-type" evidence="8">
    <location>
        <begin position="2"/>
        <end position="38"/>
    </location>
</feature>
<comment type="subcellular location">
    <subcellularLocation>
        <location evidence="6">Nucleus</location>
    </subcellularLocation>
</comment>
<dbReference type="PANTHER" id="PTHR31669">
    <property type="entry name" value="PROTEIN FAR1-RELATED SEQUENCE 10-RELATED"/>
    <property type="match status" value="1"/>
</dbReference>
<evidence type="ECO:0000313" key="10">
    <source>
        <dbReference type="Proteomes" id="UP001187471"/>
    </source>
</evidence>
<accession>A0AA88RKY6</accession>
<dbReference type="AlphaFoldDB" id="A0AA88RKY6"/>
<proteinExistence type="inferred from homology"/>
<evidence type="ECO:0000256" key="1">
    <source>
        <dbReference type="ARBA" id="ARBA00005889"/>
    </source>
</evidence>
<comment type="similarity">
    <text evidence="1 6">Belongs to the FHY3/FAR1 family.</text>
</comment>
<dbReference type="PANTHER" id="PTHR31669:SF251">
    <property type="entry name" value="PROTEIN FAR1-RELATED SEQUENCE"/>
    <property type="match status" value="1"/>
</dbReference>
<dbReference type="SMART" id="SM00575">
    <property type="entry name" value="ZnF_PMZ"/>
    <property type="match status" value="1"/>
</dbReference>
<dbReference type="InterPro" id="IPR007527">
    <property type="entry name" value="Znf_SWIM"/>
</dbReference>
<comment type="function">
    <text evidence="6">Putative transcription activator involved in regulating light control of development.</text>
</comment>
<evidence type="ECO:0000256" key="3">
    <source>
        <dbReference type="ARBA" id="ARBA00022771"/>
    </source>
</evidence>
<keyword evidence="10" id="KW-1185">Reference proteome</keyword>
<organism evidence="9 10">
    <name type="scientific">Escallonia rubra</name>
    <dbReference type="NCBI Taxonomy" id="112253"/>
    <lineage>
        <taxon>Eukaryota</taxon>
        <taxon>Viridiplantae</taxon>
        <taxon>Streptophyta</taxon>
        <taxon>Embryophyta</taxon>
        <taxon>Tracheophyta</taxon>
        <taxon>Spermatophyta</taxon>
        <taxon>Magnoliopsida</taxon>
        <taxon>eudicotyledons</taxon>
        <taxon>Gunneridae</taxon>
        <taxon>Pentapetalae</taxon>
        <taxon>asterids</taxon>
        <taxon>campanulids</taxon>
        <taxon>Escalloniales</taxon>
        <taxon>Escalloniaceae</taxon>
        <taxon>Escallonia</taxon>
    </lineage>
</organism>
<reference evidence="9" key="1">
    <citation type="submission" date="2022-12" db="EMBL/GenBank/DDBJ databases">
        <title>Draft genome assemblies for two species of Escallonia (Escalloniales).</title>
        <authorList>
            <person name="Chanderbali A."/>
            <person name="Dervinis C."/>
            <person name="Anghel I."/>
            <person name="Soltis D."/>
            <person name="Soltis P."/>
            <person name="Zapata F."/>
        </authorList>
    </citation>
    <scope>NUCLEOTIDE SEQUENCE</scope>
    <source>
        <strain evidence="9">UCBG92.1500</strain>
        <tissue evidence="9">Leaf</tissue>
    </source>
</reference>
<gene>
    <name evidence="9" type="ORF">RJ640_015711</name>
</gene>
<evidence type="ECO:0000256" key="4">
    <source>
        <dbReference type="ARBA" id="ARBA00022833"/>
    </source>
</evidence>
<evidence type="ECO:0000256" key="5">
    <source>
        <dbReference type="PROSITE-ProRule" id="PRU00325"/>
    </source>
</evidence>
<protein>
    <recommendedName>
        <fullName evidence="6">Protein FAR1-RELATED SEQUENCE</fullName>
    </recommendedName>
</protein>
<feature type="region of interest" description="Disordered" evidence="7">
    <location>
        <begin position="195"/>
        <end position="228"/>
    </location>
</feature>
<keyword evidence="3 5" id="KW-0863">Zinc-finger</keyword>
<dbReference type="EMBL" id="JAVXUO010000977">
    <property type="protein sequence ID" value="KAK2987534.1"/>
    <property type="molecule type" value="Genomic_DNA"/>
</dbReference>
<keyword evidence="6" id="KW-0539">Nucleus</keyword>
<evidence type="ECO:0000256" key="7">
    <source>
        <dbReference type="SAM" id="MobiDB-lite"/>
    </source>
</evidence>
<dbReference type="GO" id="GO:0005634">
    <property type="term" value="C:nucleus"/>
    <property type="evidence" value="ECO:0007669"/>
    <property type="project" value="UniProtKB-SubCell"/>
</dbReference>
<evidence type="ECO:0000259" key="8">
    <source>
        <dbReference type="PROSITE" id="PS50966"/>
    </source>
</evidence>
<dbReference type="GO" id="GO:0006355">
    <property type="term" value="P:regulation of DNA-templated transcription"/>
    <property type="evidence" value="ECO:0007669"/>
    <property type="project" value="UniProtKB-UniRule"/>
</dbReference>
<dbReference type="GO" id="GO:0008270">
    <property type="term" value="F:zinc ion binding"/>
    <property type="evidence" value="ECO:0007669"/>
    <property type="project" value="UniProtKB-UniRule"/>
</dbReference>
<evidence type="ECO:0000256" key="2">
    <source>
        <dbReference type="ARBA" id="ARBA00022723"/>
    </source>
</evidence>
<feature type="region of interest" description="Disordered" evidence="7">
    <location>
        <begin position="128"/>
        <end position="177"/>
    </location>
</feature>
<dbReference type="InterPro" id="IPR031052">
    <property type="entry name" value="FHY3/FAR1"/>
</dbReference>
<sequence length="228" mass="26239">MYTVRHDTLTDSVTCVCKKFKFHGILCRHILWFFTQKNIRTIPDKYVLPWWTKGANRLPGTIAFPEHPYIDFEESETLQYNHLVTMFTRLSVRGAATMAGYKRLLEVAQQQDPIVDKFELVSVSNVVDDTEPTMGSEDDEPIEEDDNDIRSLDPIISQTKGRKRSTRMKSSIEQATQPKKLRRCALCNKMTNHDKQNHYKALGISPGGLQDKEEDDAEDEEEEDAVDL</sequence>
<name>A0AA88RKY6_9ASTE</name>
<dbReference type="Proteomes" id="UP001187471">
    <property type="component" value="Unassembled WGS sequence"/>
</dbReference>
<keyword evidence="2 6" id="KW-0479">Metal-binding</keyword>
<dbReference type="InterPro" id="IPR006564">
    <property type="entry name" value="Znf_PMZ"/>
</dbReference>
<comment type="caution">
    <text evidence="9">The sequence shown here is derived from an EMBL/GenBank/DDBJ whole genome shotgun (WGS) entry which is preliminary data.</text>
</comment>
<feature type="compositionally biased region" description="Acidic residues" evidence="7">
    <location>
        <begin position="128"/>
        <end position="147"/>
    </location>
</feature>
<evidence type="ECO:0000313" key="9">
    <source>
        <dbReference type="EMBL" id="KAK2987534.1"/>
    </source>
</evidence>
<evidence type="ECO:0000256" key="6">
    <source>
        <dbReference type="RuleBase" id="RU367018"/>
    </source>
</evidence>
<dbReference type="PROSITE" id="PS50966">
    <property type="entry name" value="ZF_SWIM"/>
    <property type="match status" value="1"/>
</dbReference>
<dbReference type="Pfam" id="PF04434">
    <property type="entry name" value="SWIM"/>
    <property type="match status" value="1"/>
</dbReference>
<feature type="compositionally biased region" description="Polar residues" evidence="7">
    <location>
        <begin position="168"/>
        <end position="177"/>
    </location>
</feature>
<keyword evidence="4 6" id="KW-0862">Zinc</keyword>
<feature type="compositionally biased region" description="Acidic residues" evidence="7">
    <location>
        <begin position="212"/>
        <end position="228"/>
    </location>
</feature>